<sequence length="125" mass="14050">MTTRFVGEVHDQKGDDIHEGDFVFTTRLREGSHEGKVGFTSPPSLNFNCSSATHFDCEKVETIVKDGSSARSEGVASYPKWFNTHVSGLLTDPRHLLQVIYTDQNGDRVAHTPNTLLKQNRRVFE</sequence>
<organism evidence="1 2">
    <name type="scientific">Penicillium brevicompactum</name>
    <dbReference type="NCBI Taxonomy" id="5074"/>
    <lineage>
        <taxon>Eukaryota</taxon>
        <taxon>Fungi</taxon>
        <taxon>Dikarya</taxon>
        <taxon>Ascomycota</taxon>
        <taxon>Pezizomycotina</taxon>
        <taxon>Eurotiomycetes</taxon>
        <taxon>Eurotiomycetidae</taxon>
        <taxon>Eurotiales</taxon>
        <taxon>Aspergillaceae</taxon>
        <taxon>Penicillium</taxon>
    </lineage>
</organism>
<name>A0A9W9UIP2_PENBR</name>
<reference evidence="1" key="2">
    <citation type="journal article" date="2023" name="IMA Fungus">
        <title>Comparative genomic study of the Penicillium genus elucidates a diverse pangenome and 15 lateral gene transfer events.</title>
        <authorList>
            <person name="Petersen C."/>
            <person name="Sorensen T."/>
            <person name="Nielsen M.R."/>
            <person name="Sondergaard T.E."/>
            <person name="Sorensen J.L."/>
            <person name="Fitzpatrick D.A."/>
            <person name="Frisvad J.C."/>
            <person name="Nielsen K.L."/>
        </authorList>
    </citation>
    <scope>NUCLEOTIDE SEQUENCE</scope>
    <source>
        <strain evidence="1">IBT 35675</strain>
    </source>
</reference>
<evidence type="ECO:0000313" key="1">
    <source>
        <dbReference type="EMBL" id="KAJ5340880.1"/>
    </source>
</evidence>
<comment type="caution">
    <text evidence="1">The sequence shown here is derived from an EMBL/GenBank/DDBJ whole genome shotgun (WGS) entry which is preliminary data.</text>
</comment>
<dbReference type="Gene3D" id="2.30.30.1060">
    <property type="match status" value="2"/>
</dbReference>
<proteinExistence type="predicted"/>
<keyword evidence="2" id="KW-1185">Reference proteome</keyword>
<dbReference type="EMBL" id="JAPZBR010000008">
    <property type="protein sequence ID" value="KAJ5340880.1"/>
    <property type="molecule type" value="Genomic_DNA"/>
</dbReference>
<evidence type="ECO:0000313" key="2">
    <source>
        <dbReference type="Proteomes" id="UP001148299"/>
    </source>
</evidence>
<accession>A0A9W9UIP2</accession>
<dbReference type="Proteomes" id="UP001148299">
    <property type="component" value="Unassembled WGS sequence"/>
</dbReference>
<protein>
    <submittedName>
        <fullName evidence="1">Uncharacterized protein</fullName>
    </submittedName>
</protein>
<dbReference type="AlphaFoldDB" id="A0A9W9UIP2"/>
<gene>
    <name evidence="1" type="ORF">N7541_010004</name>
</gene>
<reference evidence="1" key="1">
    <citation type="submission" date="2022-12" db="EMBL/GenBank/DDBJ databases">
        <authorList>
            <person name="Petersen C."/>
        </authorList>
    </citation>
    <scope>NUCLEOTIDE SEQUENCE</scope>
    <source>
        <strain evidence="1">IBT 35675</strain>
    </source>
</reference>